<proteinExistence type="predicted"/>
<keyword evidence="2" id="KW-1185">Reference proteome</keyword>
<reference evidence="1 2" key="1">
    <citation type="submission" date="2024-07" db="EMBL/GenBank/DDBJ databases">
        <title>Section-level genome sequencing and comparative genomics of Aspergillus sections Usti and Cavernicolus.</title>
        <authorList>
            <consortium name="Lawrence Berkeley National Laboratory"/>
            <person name="Nybo J.L."/>
            <person name="Vesth T.C."/>
            <person name="Theobald S."/>
            <person name="Frisvad J.C."/>
            <person name="Larsen T.O."/>
            <person name="Kjaerboelling I."/>
            <person name="Rothschild-Mancinelli K."/>
            <person name="Lyhne E.K."/>
            <person name="Kogle M.E."/>
            <person name="Barry K."/>
            <person name="Clum A."/>
            <person name="Na H."/>
            <person name="Ledsgaard L."/>
            <person name="Lin J."/>
            <person name="Lipzen A."/>
            <person name="Kuo A."/>
            <person name="Riley R."/>
            <person name="Mondo S."/>
            <person name="Labutti K."/>
            <person name="Haridas S."/>
            <person name="Pangalinan J."/>
            <person name="Salamov A.A."/>
            <person name="Simmons B.A."/>
            <person name="Magnuson J.K."/>
            <person name="Chen J."/>
            <person name="Drula E."/>
            <person name="Henrissat B."/>
            <person name="Wiebenga A."/>
            <person name="Lubbers R.J."/>
            <person name="Gomes A.C."/>
            <person name="Makela M.R."/>
            <person name="Stajich J."/>
            <person name="Grigoriev I.V."/>
            <person name="Mortensen U.H."/>
            <person name="De Vries R.P."/>
            <person name="Baker S.E."/>
            <person name="Andersen M.R."/>
        </authorList>
    </citation>
    <scope>NUCLEOTIDE SEQUENCE [LARGE SCALE GENOMIC DNA]</scope>
    <source>
        <strain evidence="1 2">CBS 209.92</strain>
    </source>
</reference>
<evidence type="ECO:0000313" key="2">
    <source>
        <dbReference type="Proteomes" id="UP001610563"/>
    </source>
</evidence>
<protein>
    <submittedName>
        <fullName evidence="1">Uncharacterized protein</fullName>
    </submittedName>
</protein>
<dbReference type="Proteomes" id="UP001610563">
    <property type="component" value="Unassembled WGS sequence"/>
</dbReference>
<accession>A0ABR4GQ63</accession>
<comment type="caution">
    <text evidence="1">The sequence shown here is derived from an EMBL/GenBank/DDBJ whole genome shotgun (WGS) entry which is preliminary data.</text>
</comment>
<dbReference type="EMBL" id="JBFTWV010000001">
    <property type="protein sequence ID" value="KAL2801220.1"/>
    <property type="molecule type" value="Genomic_DNA"/>
</dbReference>
<evidence type="ECO:0000313" key="1">
    <source>
        <dbReference type="EMBL" id="KAL2801220.1"/>
    </source>
</evidence>
<sequence length="149" mass="17043">MASETMKCFARTQNILKDLQKSFDACPRPLLEKYSRDSLANHAFRWDRIKRDITIVAGFFEGDSDGSLRFLHKFMEDVEFYAQQCMERTARFTNGANADAKMMKEDIIFVGDCGQAIQATLKSLETIVGIYRDRDELKARIGFASPIQP</sequence>
<gene>
    <name evidence="1" type="ORF">BJX66DRAFT_331393</name>
</gene>
<organism evidence="1 2">
    <name type="scientific">Aspergillus keveii</name>
    <dbReference type="NCBI Taxonomy" id="714993"/>
    <lineage>
        <taxon>Eukaryota</taxon>
        <taxon>Fungi</taxon>
        <taxon>Dikarya</taxon>
        <taxon>Ascomycota</taxon>
        <taxon>Pezizomycotina</taxon>
        <taxon>Eurotiomycetes</taxon>
        <taxon>Eurotiomycetidae</taxon>
        <taxon>Eurotiales</taxon>
        <taxon>Aspergillaceae</taxon>
        <taxon>Aspergillus</taxon>
        <taxon>Aspergillus subgen. Nidulantes</taxon>
    </lineage>
</organism>
<name>A0ABR4GQ63_9EURO</name>